<dbReference type="EMBL" id="UINC01034056">
    <property type="protein sequence ID" value="SVB24294.1"/>
    <property type="molecule type" value="Genomic_DNA"/>
</dbReference>
<organism evidence="1">
    <name type="scientific">marine metagenome</name>
    <dbReference type="NCBI Taxonomy" id="408172"/>
    <lineage>
        <taxon>unclassified sequences</taxon>
        <taxon>metagenomes</taxon>
        <taxon>ecological metagenomes</taxon>
    </lineage>
</organism>
<name>A0A382CEL2_9ZZZZ</name>
<protein>
    <submittedName>
        <fullName evidence="1">Uncharacterized protein</fullName>
    </submittedName>
</protein>
<gene>
    <name evidence="1" type="ORF">METZ01_LOCUS177148</name>
</gene>
<dbReference type="AlphaFoldDB" id="A0A382CEL2"/>
<sequence length="59" mass="7049">MNTPINRESLVKKEKNIENNSIIRNISRNSNENNFELNLVEGTEAYYSERYGWTLRRTK</sequence>
<evidence type="ECO:0000313" key="1">
    <source>
        <dbReference type="EMBL" id="SVB24294.1"/>
    </source>
</evidence>
<accession>A0A382CEL2</accession>
<proteinExistence type="predicted"/>
<reference evidence="1" key="1">
    <citation type="submission" date="2018-05" db="EMBL/GenBank/DDBJ databases">
        <authorList>
            <person name="Lanie J.A."/>
            <person name="Ng W.-L."/>
            <person name="Kazmierczak K.M."/>
            <person name="Andrzejewski T.M."/>
            <person name="Davidsen T.M."/>
            <person name="Wayne K.J."/>
            <person name="Tettelin H."/>
            <person name="Glass J.I."/>
            <person name="Rusch D."/>
            <person name="Podicherti R."/>
            <person name="Tsui H.-C.T."/>
            <person name="Winkler M.E."/>
        </authorList>
    </citation>
    <scope>NUCLEOTIDE SEQUENCE</scope>
</reference>